<comment type="caution">
    <text evidence="1">The sequence shown here is derived from an EMBL/GenBank/DDBJ whole genome shotgun (WGS) entry which is preliminary data.</text>
</comment>
<reference evidence="1 2" key="1">
    <citation type="submission" date="2019-04" db="EMBL/GenBank/DDBJ databases">
        <title>Draft genome of the big-headed turtle Platysternon megacephalum.</title>
        <authorList>
            <person name="Gong S."/>
        </authorList>
    </citation>
    <scope>NUCLEOTIDE SEQUENCE [LARGE SCALE GENOMIC DNA]</scope>
    <source>
        <strain evidence="1">DO16091913</strain>
        <tissue evidence="1">Muscle</tissue>
    </source>
</reference>
<protein>
    <submittedName>
        <fullName evidence="1">Synaptonemal complex protein 1</fullName>
    </submittedName>
</protein>
<dbReference type="EMBL" id="QXTE01000005">
    <property type="protein sequence ID" value="TFK15437.1"/>
    <property type="molecule type" value="Genomic_DNA"/>
</dbReference>
<evidence type="ECO:0000313" key="1">
    <source>
        <dbReference type="EMBL" id="TFK15437.1"/>
    </source>
</evidence>
<name>A0A4D9EXP0_9SAUR</name>
<proteinExistence type="predicted"/>
<evidence type="ECO:0000313" key="2">
    <source>
        <dbReference type="Proteomes" id="UP000297703"/>
    </source>
</evidence>
<organism evidence="1 2">
    <name type="scientific">Platysternon megacephalum</name>
    <name type="common">big-headed turtle</name>
    <dbReference type="NCBI Taxonomy" id="55544"/>
    <lineage>
        <taxon>Eukaryota</taxon>
        <taxon>Metazoa</taxon>
        <taxon>Chordata</taxon>
        <taxon>Craniata</taxon>
        <taxon>Vertebrata</taxon>
        <taxon>Euteleostomi</taxon>
        <taxon>Archelosauria</taxon>
        <taxon>Testudinata</taxon>
        <taxon>Testudines</taxon>
        <taxon>Cryptodira</taxon>
        <taxon>Durocryptodira</taxon>
        <taxon>Testudinoidea</taxon>
        <taxon>Platysternidae</taxon>
        <taxon>Platysternon</taxon>
    </lineage>
</organism>
<accession>A0A4D9EXP0</accession>
<sequence length="133" mass="15124">MIFLLGWVMRDLVEAAAMWFFFSVHLVGPFTPLEHFTISAAGESPSLEELPAVWRQHRCREHAGQGGEQQWPENIMLWLASTGGWTLGAHFQLAHVRAASRWRTQLDMVGEFCKHVRSCPTREDGCDLQSWSG</sequence>
<dbReference type="Proteomes" id="UP000297703">
    <property type="component" value="Unassembled WGS sequence"/>
</dbReference>
<reference evidence="1 2" key="2">
    <citation type="submission" date="2019-04" db="EMBL/GenBank/DDBJ databases">
        <title>The genome sequence of big-headed turtle.</title>
        <authorList>
            <person name="Gong S."/>
        </authorList>
    </citation>
    <scope>NUCLEOTIDE SEQUENCE [LARGE SCALE GENOMIC DNA]</scope>
    <source>
        <strain evidence="1">DO16091913</strain>
        <tissue evidence="1">Muscle</tissue>
    </source>
</reference>
<dbReference type="AlphaFoldDB" id="A0A4D9EXP0"/>
<gene>
    <name evidence="1" type="ORF">DR999_PMT01209</name>
</gene>
<keyword evidence="2" id="KW-1185">Reference proteome</keyword>